<dbReference type="EMBL" id="CATQJL010000223">
    <property type="protein sequence ID" value="CAJ0598118.1"/>
    <property type="molecule type" value="Genomic_DNA"/>
</dbReference>
<dbReference type="PANTHER" id="PTHR12289:SF32">
    <property type="entry name" value="GST_C_6 DOMAIN-CONTAINING PROTEIN"/>
    <property type="match status" value="1"/>
</dbReference>
<dbReference type="Proteomes" id="UP001176961">
    <property type="component" value="Unassembled WGS sequence"/>
</dbReference>
<evidence type="ECO:0000256" key="1">
    <source>
        <dbReference type="ARBA" id="ARBA00006475"/>
    </source>
</evidence>
<dbReference type="InterPro" id="IPR033468">
    <property type="entry name" value="Metaxin_GST"/>
</dbReference>
<keyword evidence="4" id="KW-1185">Reference proteome</keyword>
<accession>A0AA36GU15</accession>
<gene>
    <name evidence="3" type="ORF">CYNAS_LOCUS10101</name>
</gene>
<evidence type="ECO:0000313" key="4">
    <source>
        <dbReference type="Proteomes" id="UP001176961"/>
    </source>
</evidence>
<sequence length="277" mass="31901">MVLWTAIALAGVAYIVYKLFFSAKNGKPEILKKDWKKDTVYLYQFPRAKALPNLSPFCLKIETFLRANKIPYEVCPLLMGRSQYGLLPFVELNGEHIADSQIIMDRLQKHFNVKQLDNPKDRAIARAIDRMMDSHTFLLQYQYKLIDNDNSLVEIAFRDGGFPEAILPIIVPPMAYMMRRKASQKVAGSIGKLSDDNYKDLLRKDYDAYQTLLGQQKFMFGDEISAADCTLFGQLATTIYLPINNYAKEVLKEEYPKLVQYCDRIRDTVFGKDFTSE</sequence>
<dbReference type="InterPro" id="IPR050931">
    <property type="entry name" value="Mito_Protein_Transport_Metaxin"/>
</dbReference>
<proteinExistence type="inferred from homology"/>
<comment type="similarity">
    <text evidence="1">Belongs to the FAX family.</text>
</comment>
<protein>
    <recommendedName>
        <fullName evidence="2">GST C-terminal domain-containing protein</fullName>
    </recommendedName>
</protein>
<name>A0AA36GU15_CYLNA</name>
<dbReference type="SFLD" id="SFLDG01180">
    <property type="entry name" value="SUF1"/>
    <property type="match status" value="1"/>
</dbReference>
<reference evidence="3" key="1">
    <citation type="submission" date="2023-07" db="EMBL/GenBank/DDBJ databases">
        <authorList>
            <consortium name="CYATHOMIX"/>
        </authorList>
    </citation>
    <scope>NUCLEOTIDE SEQUENCE</scope>
    <source>
        <strain evidence="3">N/A</strain>
    </source>
</reference>
<dbReference type="InterPro" id="IPR010987">
    <property type="entry name" value="Glutathione-S-Trfase_C-like"/>
</dbReference>
<evidence type="ECO:0000313" key="3">
    <source>
        <dbReference type="EMBL" id="CAJ0598118.1"/>
    </source>
</evidence>
<dbReference type="InterPro" id="IPR036249">
    <property type="entry name" value="Thioredoxin-like_sf"/>
</dbReference>
<dbReference type="Gene3D" id="1.20.1050.10">
    <property type="match status" value="1"/>
</dbReference>
<dbReference type="PROSITE" id="PS50405">
    <property type="entry name" value="GST_CTER"/>
    <property type="match status" value="1"/>
</dbReference>
<dbReference type="PANTHER" id="PTHR12289">
    <property type="entry name" value="METAXIN RELATED"/>
    <property type="match status" value="1"/>
</dbReference>
<dbReference type="InterPro" id="IPR040079">
    <property type="entry name" value="Glutathione_S-Trfase"/>
</dbReference>
<dbReference type="SFLD" id="SFLDS00019">
    <property type="entry name" value="Glutathione_Transferase_(cytos"/>
    <property type="match status" value="1"/>
</dbReference>
<dbReference type="Pfam" id="PF17172">
    <property type="entry name" value="GST_N_4"/>
    <property type="match status" value="1"/>
</dbReference>
<dbReference type="CDD" id="cd03080">
    <property type="entry name" value="GST_N_Metaxin_like"/>
    <property type="match status" value="1"/>
</dbReference>
<evidence type="ECO:0000259" key="2">
    <source>
        <dbReference type="PROSITE" id="PS50405"/>
    </source>
</evidence>
<dbReference type="SUPFAM" id="SSF47616">
    <property type="entry name" value="GST C-terminal domain-like"/>
    <property type="match status" value="1"/>
</dbReference>
<dbReference type="InterPro" id="IPR036282">
    <property type="entry name" value="Glutathione-S-Trfase_C_sf"/>
</dbReference>
<dbReference type="Gene3D" id="3.40.30.10">
    <property type="entry name" value="Glutaredoxin"/>
    <property type="match status" value="1"/>
</dbReference>
<dbReference type="InterPro" id="IPR026928">
    <property type="entry name" value="FAX/IsoI-like"/>
</dbReference>
<dbReference type="SUPFAM" id="SSF52833">
    <property type="entry name" value="Thioredoxin-like"/>
    <property type="match status" value="1"/>
</dbReference>
<organism evidence="3 4">
    <name type="scientific">Cylicocyclus nassatus</name>
    <name type="common">Nematode worm</name>
    <dbReference type="NCBI Taxonomy" id="53992"/>
    <lineage>
        <taxon>Eukaryota</taxon>
        <taxon>Metazoa</taxon>
        <taxon>Ecdysozoa</taxon>
        <taxon>Nematoda</taxon>
        <taxon>Chromadorea</taxon>
        <taxon>Rhabditida</taxon>
        <taxon>Rhabditina</taxon>
        <taxon>Rhabditomorpha</taxon>
        <taxon>Strongyloidea</taxon>
        <taxon>Strongylidae</taxon>
        <taxon>Cylicocyclus</taxon>
    </lineage>
</organism>
<dbReference type="Pfam" id="PF17171">
    <property type="entry name" value="GST_C_6"/>
    <property type="match status" value="1"/>
</dbReference>
<dbReference type="AlphaFoldDB" id="A0AA36GU15"/>
<dbReference type="CDD" id="cd03193">
    <property type="entry name" value="GST_C_Metaxin"/>
    <property type="match status" value="1"/>
</dbReference>
<dbReference type="InterPro" id="IPR012336">
    <property type="entry name" value="Thioredoxin-like_fold"/>
</dbReference>
<dbReference type="SFLD" id="SFLDG01200">
    <property type="entry name" value="SUF1.1"/>
    <property type="match status" value="1"/>
</dbReference>
<comment type="caution">
    <text evidence="3">The sequence shown here is derived from an EMBL/GenBank/DDBJ whole genome shotgun (WGS) entry which is preliminary data.</text>
</comment>
<dbReference type="GO" id="GO:0005737">
    <property type="term" value="C:cytoplasm"/>
    <property type="evidence" value="ECO:0007669"/>
    <property type="project" value="TreeGrafter"/>
</dbReference>
<feature type="domain" description="GST C-terminal" evidence="2">
    <location>
        <begin position="148"/>
        <end position="277"/>
    </location>
</feature>